<reference evidence="1" key="1">
    <citation type="submission" date="2014-11" db="EMBL/GenBank/DDBJ databases">
        <authorList>
            <person name="Amaro Gonzalez C."/>
        </authorList>
    </citation>
    <scope>NUCLEOTIDE SEQUENCE</scope>
</reference>
<protein>
    <submittedName>
        <fullName evidence="1">Uncharacterized protein</fullName>
    </submittedName>
</protein>
<accession>A0A0E9VL01</accession>
<organism evidence="1">
    <name type="scientific">Anguilla anguilla</name>
    <name type="common">European freshwater eel</name>
    <name type="synonym">Muraena anguilla</name>
    <dbReference type="NCBI Taxonomy" id="7936"/>
    <lineage>
        <taxon>Eukaryota</taxon>
        <taxon>Metazoa</taxon>
        <taxon>Chordata</taxon>
        <taxon>Craniata</taxon>
        <taxon>Vertebrata</taxon>
        <taxon>Euteleostomi</taxon>
        <taxon>Actinopterygii</taxon>
        <taxon>Neopterygii</taxon>
        <taxon>Teleostei</taxon>
        <taxon>Anguilliformes</taxon>
        <taxon>Anguillidae</taxon>
        <taxon>Anguilla</taxon>
    </lineage>
</organism>
<proteinExistence type="predicted"/>
<sequence>MNAVQVSLNHFTGCEINITGRFLQTFYQHVNVVFTLIRFT</sequence>
<evidence type="ECO:0000313" key="1">
    <source>
        <dbReference type="EMBL" id="JAH78784.1"/>
    </source>
</evidence>
<dbReference type="EMBL" id="GBXM01029793">
    <property type="protein sequence ID" value="JAH78784.1"/>
    <property type="molecule type" value="Transcribed_RNA"/>
</dbReference>
<name>A0A0E9VL01_ANGAN</name>
<dbReference type="AlphaFoldDB" id="A0A0E9VL01"/>
<reference evidence="1" key="2">
    <citation type="journal article" date="2015" name="Fish Shellfish Immunol.">
        <title>Early steps in the European eel (Anguilla anguilla)-Vibrio vulnificus interaction in the gills: Role of the RtxA13 toxin.</title>
        <authorList>
            <person name="Callol A."/>
            <person name="Pajuelo D."/>
            <person name="Ebbesson L."/>
            <person name="Teles M."/>
            <person name="MacKenzie S."/>
            <person name="Amaro C."/>
        </authorList>
    </citation>
    <scope>NUCLEOTIDE SEQUENCE</scope>
</reference>